<feature type="transmembrane region" description="Helical" evidence="1">
    <location>
        <begin position="12"/>
        <end position="32"/>
    </location>
</feature>
<dbReference type="Proteomes" id="UP000186919">
    <property type="component" value="Unassembled WGS sequence"/>
</dbReference>
<keyword evidence="1" id="KW-0472">Membrane</keyword>
<gene>
    <name evidence="2" type="ORF">AWB85_08625</name>
</gene>
<organism evidence="2 3">
    <name type="scientific">Mycobacteroides immunogenum</name>
    <dbReference type="NCBI Taxonomy" id="83262"/>
    <lineage>
        <taxon>Bacteria</taxon>
        <taxon>Bacillati</taxon>
        <taxon>Actinomycetota</taxon>
        <taxon>Actinomycetes</taxon>
        <taxon>Mycobacteriales</taxon>
        <taxon>Mycobacteriaceae</taxon>
        <taxon>Mycobacteroides</taxon>
    </lineage>
</organism>
<evidence type="ECO:0000313" key="2">
    <source>
        <dbReference type="EMBL" id="OAT67934.1"/>
    </source>
</evidence>
<keyword evidence="1" id="KW-1133">Transmembrane helix</keyword>
<dbReference type="EMBL" id="LQYE01000027">
    <property type="protein sequence ID" value="OAT67934.1"/>
    <property type="molecule type" value="Genomic_DNA"/>
</dbReference>
<reference evidence="2 3" key="1">
    <citation type="submission" date="2016-01" db="EMBL/GenBank/DDBJ databases">
        <title>Mycobacterium immunogenum strain CD11_6 genome sequencing and assembly.</title>
        <authorList>
            <person name="Kaur G."/>
            <person name="Nair G.R."/>
            <person name="Mayilraj S."/>
        </authorList>
    </citation>
    <scope>NUCLEOTIDE SEQUENCE [LARGE SCALE GENOMIC DNA]</scope>
    <source>
        <strain evidence="2 3">CD11-6</strain>
    </source>
</reference>
<name>A0A179V852_9MYCO</name>
<sequence length="82" mass="9230">MFGLCMASVSLLIPVIGMIATFVVGFAVGYFYEWANFLWLGWWHFPNDKFLFFKGKNGCAFGVALGWGTVPLAIHIFSELLF</sequence>
<comment type="caution">
    <text evidence="2">The sequence shown here is derived from an EMBL/GenBank/DDBJ whole genome shotgun (WGS) entry which is preliminary data.</text>
</comment>
<accession>A0A179V852</accession>
<protein>
    <submittedName>
        <fullName evidence="2">Uncharacterized protein</fullName>
    </submittedName>
</protein>
<feature type="transmembrane region" description="Helical" evidence="1">
    <location>
        <begin position="60"/>
        <end position="81"/>
    </location>
</feature>
<proteinExistence type="predicted"/>
<keyword evidence="1" id="KW-0812">Transmembrane</keyword>
<evidence type="ECO:0000313" key="3">
    <source>
        <dbReference type="Proteomes" id="UP000186919"/>
    </source>
</evidence>
<dbReference type="AlphaFoldDB" id="A0A179V852"/>
<evidence type="ECO:0000256" key="1">
    <source>
        <dbReference type="SAM" id="Phobius"/>
    </source>
</evidence>